<dbReference type="PATRIC" id="fig|1434120.4.peg.3347"/>
<reference evidence="3 4" key="1">
    <citation type="submission" date="2014-07" db="EMBL/GenBank/DDBJ databases">
        <title>Methanogenic archaea and the global carbon cycle.</title>
        <authorList>
            <person name="Henriksen J.R."/>
            <person name="Luke J."/>
            <person name="Reinhart S."/>
            <person name="Benedict M.N."/>
            <person name="Youngblut N.D."/>
            <person name="Metcalf M.E."/>
            <person name="Whitaker R.J."/>
            <person name="Metcalf W.W."/>
        </authorList>
    </citation>
    <scope>NUCLEOTIDE SEQUENCE [LARGE SCALE GENOMIC DNA]</scope>
    <source>
        <strain evidence="3 4">T4/M</strain>
    </source>
</reference>
<dbReference type="OrthoDB" id="380788at2157"/>
<dbReference type="KEGG" id="msw:MSSIT_2548"/>
<dbReference type="EMBL" id="CP009506">
    <property type="protein sequence ID" value="AKB29267.1"/>
    <property type="molecule type" value="Genomic_DNA"/>
</dbReference>
<name>A0A0E3P6A4_9EURY</name>
<dbReference type="GO" id="GO:0004609">
    <property type="term" value="F:phosphatidylserine decarboxylase activity"/>
    <property type="evidence" value="ECO:0007669"/>
    <property type="project" value="UniProtKB-EC"/>
</dbReference>
<dbReference type="EC" id="4.1.1.65" evidence="3"/>
<dbReference type="RefSeq" id="WP_048173023.1">
    <property type="nucleotide sequence ID" value="NZ_CP009506.1"/>
</dbReference>
<evidence type="ECO:0000313" key="3">
    <source>
        <dbReference type="EMBL" id="AKB29267.1"/>
    </source>
</evidence>
<dbReference type="InterPro" id="IPR003817">
    <property type="entry name" value="PS_Dcarbxylase"/>
</dbReference>
<dbReference type="Proteomes" id="UP000033111">
    <property type="component" value="Chromosome"/>
</dbReference>
<keyword evidence="4" id="KW-1185">Reference proteome</keyword>
<gene>
    <name evidence="3" type="ORF">MSSIT_2548</name>
</gene>
<dbReference type="AlphaFoldDB" id="A0A0E3P6A4"/>
<keyword evidence="2 3" id="KW-0456">Lyase</keyword>
<dbReference type="Pfam" id="PF02666">
    <property type="entry name" value="PS_Dcarbxylase"/>
    <property type="match status" value="1"/>
</dbReference>
<accession>A0A0E3P6A4</accession>
<evidence type="ECO:0000256" key="1">
    <source>
        <dbReference type="ARBA" id="ARBA00022793"/>
    </source>
</evidence>
<organism evidence="3 4">
    <name type="scientific">Methanosarcina siciliae T4/M</name>
    <dbReference type="NCBI Taxonomy" id="1434120"/>
    <lineage>
        <taxon>Archaea</taxon>
        <taxon>Methanobacteriati</taxon>
        <taxon>Methanobacteriota</taxon>
        <taxon>Stenosarchaea group</taxon>
        <taxon>Methanomicrobia</taxon>
        <taxon>Methanosarcinales</taxon>
        <taxon>Methanosarcinaceae</taxon>
        <taxon>Methanosarcina</taxon>
    </lineage>
</organism>
<dbReference type="HOGENOM" id="CLU_043148_1_1_2"/>
<dbReference type="GeneID" id="24861435"/>
<keyword evidence="1" id="KW-0210">Decarboxylase</keyword>
<evidence type="ECO:0000313" key="4">
    <source>
        <dbReference type="Proteomes" id="UP000033111"/>
    </source>
</evidence>
<proteinExistence type="predicted"/>
<dbReference type="GO" id="GO:0008654">
    <property type="term" value="P:phospholipid biosynthetic process"/>
    <property type="evidence" value="ECO:0007669"/>
    <property type="project" value="InterPro"/>
</dbReference>
<sequence>MNQEKVEINSIDQFTELIAAWYEENYHGFADKYKAAVKNIQPIPPDTDPDVMYDWKDATIEDLCNFFQAWYAWNPDLTTGLEYIQKFSWLYYKNEAGLEFVSTDPGNLMTFYYVELDGQKMDSPASKELVAKWMNELGSKMDDYIIPEGGYVSFNQFFTRELKEGKRPISGVDDDSVVVSPADAVINMIEDNLSIDTPINVKTQKLNVRQLLNQSELAVHFEGGTAVSCILMPNVYHRYHAPVSGLVVESDEDVAGNYFGIDNFPELINGGNVGYGYDYSVFEHFRRGYMIIKTEKYGYVAMIPVGLNTIGSVIFEEKFKKVTPENAVEIRKGDEVGYFQYGGSLNILLFEKGCFPAIRIPQGQIIGTLEEKETADKPKLQFSF</sequence>
<dbReference type="PANTHER" id="PTHR10067">
    <property type="entry name" value="PHOSPHATIDYLSERINE DECARBOXYLASE"/>
    <property type="match status" value="1"/>
</dbReference>
<protein>
    <submittedName>
        <fullName evidence="3">Phosphatidylserine decarboxylase</fullName>
        <ecNumber evidence="3">4.1.1.65</ecNumber>
    </submittedName>
</protein>
<evidence type="ECO:0000256" key="2">
    <source>
        <dbReference type="ARBA" id="ARBA00023239"/>
    </source>
</evidence>